<sequence length="112" mass="13576">MLFQEVHYKKLVKYKKYYFIKDVFNKINLSSPGEYLGKNMHDHHIFMVAGCTKKFRRNPPPWALYMIQSLFSTKMWIDATQIKFYLKITTKEYNQKLLEKFEESALKIILKK</sequence>
<proteinExistence type="predicted"/>
<dbReference type="EMBL" id="MN739526">
    <property type="protein sequence ID" value="QHT10752.1"/>
    <property type="molecule type" value="Genomic_DNA"/>
</dbReference>
<evidence type="ECO:0000313" key="1">
    <source>
        <dbReference type="EMBL" id="QHT10752.1"/>
    </source>
</evidence>
<name>A0A6C0D2Y2_9ZZZZ</name>
<accession>A0A6C0D2Y2</accession>
<organism evidence="1">
    <name type="scientific">viral metagenome</name>
    <dbReference type="NCBI Taxonomy" id="1070528"/>
    <lineage>
        <taxon>unclassified sequences</taxon>
        <taxon>metagenomes</taxon>
        <taxon>organismal metagenomes</taxon>
    </lineage>
</organism>
<protein>
    <submittedName>
        <fullName evidence="1">Uncharacterized protein</fullName>
    </submittedName>
</protein>
<reference evidence="1" key="1">
    <citation type="journal article" date="2020" name="Nature">
        <title>Giant virus diversity and host interactions through global metagenomics.</title>
        <authorList>
            <person name="Schulz F."/>
            <person name="Roux S."/>
            <person name="Paez-Espino D."/>
            <person name="Jungbluth S."/>
            <person name="Walsh D.A."/>
            <person name="Denef V.J."/>
            <person name="McMahon K.D."/>
            <person name="Konstantinidis K.T."/>
            <person name="Eloe-Fadrosh E.A."/>
            <person name="Kyrpides N.C."/>
            <person name="Woyke T."/>
        </authorList>
    </citation>
    <scope>NUCLEOTIDE SEQUENCE</scope>
    <source>
        <strain evidence="1">GVMAG-M-3300023174-107</strain>
    </source>
</reference>
<dbReference type="AlphaFoldDB" id="A0A6C0D2Y2"/>